<evidence type="ECO:0000313" key="2">
    <source>
        <dbReference type="EMBL" id="ODV87311.1"/>
    </source>
</evidence>
<feature type="domain" description="SEC7" evidence="1">
    <location>
        <begin position="9"/>
        <end position="170"/>
    </location>
</feature>
<evidence type="ECO:0000259" key="1">
    <source>
        <dbReference type="PROSITE" id="PS50190"/>
    </source>
</evidence>
<organism evidence="2 3">
    <name type="scientific">[Candida] arabinofermentans NRRL YB-2248</name>
    <dbReference type="NCBI Taxonomy" id="983967"/>
    <lineage>
        <taxon>Eukaryota</taxon>
        <taxon>Fungi</taxon>
        <taxon>Dikarya</taxon>
        <taxon>Ascomycota</taxon>
        <taxon>Saccharomycotina</taxon>
        <taxon>Pichiomycetes</taxon>
        <taxon>Pichiales</taxon>
        <taxon>Pichiaceae</taxon>
        <taxon>Ogataea</taxon>
        <taxon>Ogataea/Candida clade</taxon>
    </lineage>
</organism>
<evidence type="ECO:0000313" key="3">
    <source>
        <dbReference type="Proteomes" id="UP000094801"/>
    </source>
</evidence>
<dbReference type="PROSITE" id="PS50190">
    <property type="entry name" value="SEC7"/>
    <property type="match status" value="1"/>
</dbReference>
<keyword evidence="3" id="KW-1185">Reference proteome</keyword>
<protein>
    <recommendedName>
        <fullName evidence="1">SEC7 domain-containing protein</fullName>
    </recommendedName>
</protein>
<dbReference type="GO" id="GO:0005085">
    <property type="term" value="F:guanyl-nucleotide exchange factor activity"/>
    <property type="evidence" value="ECO:0007669"/>
    <property type="project" value="InterPro"/>
</dbReference>
<gene>
    <name evidence="2" type="ORF">CANARDRAFT_174380</name>
</gene>
<proteinExistence type="predicted"/>
<dbReference type="STRING" id="983967.A0A1E4T6H2"/>
<dbReference type="Gene3D" id="2.30.29.30">
    <property type="entry name" value="Pleckstrin-homology domain (PH domain)/Phosphotyrosine-binding domain (PTB)"/>
    <property type="match status" value="1"/>
</dbReference>
<dbReference type="PANTHER" id="PTHR10663:SF373">
    <property type="entry name" value="PH AND SEC7 DOMAIN-CONTAINING PROTEIN C11E3.11C"/>
    <property type="match status" value="1"/>
</dbReference>
<accession>A0A1E4T6H2</accession>
<dbReference type="InterPro" id="IPR035999">
    <property type="entry name" value="Sec7_dom_sf"/>
</dbReference>
<dbReference type="PANTHER" id="PTHR10663">
    <property type="entry name" value="GUANYL-NUCLEOTIDE EXCHANGE FACTOR"/>
    <property type="match status" value="1"/>
</dbReference>
<dbReference type="SUPFAM" id="SSF48425">
    <property type="entry name" value="Sec7 domain"/>
    <property type="match status" value="1"/>
</dbReference>
<dbReference type="Gene3D" id="1.10.1000.11">
    <property type="entry name" value="Arf Nucleotide-binding Site Opener,domain 2"/>
    <property type="match status" value="1"/>
</dbReference>
<sequence length="685" mass="78314">MQKLNKLANIAKSLYESNYAMIQTIDYLTYLGGGLKALNETNLDISIIRCLYLSCFRWNVDLLKSLRLLCDKLFFKGESQFIDKILDSFSESWFQIYGVQNNKSLFGNSNGVYLVSYSLILLNTDLHSYEIEKRKRITKSKFVKNTILALQQNKVPIKDIIKLSNELKMFYEAMATTKLKLTGQEPTTPQQSQSTLPPRHIAMKRASLASLSNSVRPRVMSRFSDRDSIYSNATTQTGMTFTTTASEFPTNGGPVDHSYGFAKALMTEKRLKRKTSLDSGRISINSSYSSVVQRLNDNTDYSILADDNLTTNYIIEEEGDLQLELEGPPWVKEGLQHSIVPEDIPLPSSSSAPAGMGSNNHFWSSNRRGAKKWKNLFTVVSKGEIRLFSFNSHTREDSAMLRGQGDGDWWNFADCLASFNLCSCYAQTVEKDSKMFSKLKSTYESLPNKTGDETYWVLNLPIAEAKKMNTFRRIYFYAGTKETAQEFVKSCNFWSARTSAIPPEESISSMEYGWSPKMLQYLEDKKVSEIESYLSSDRIAKWQPIMYGSIPTNLPMFEQLKTLKSFYFELEAKFRVHRELDSHFDQLNDIYAKNTGSATGHDNVSGFMSGYYASFNSIFSRTTRHSREANAKNIKTIKLNYYNKLNYMDNELLRFKSYILVLEWAIKLRTEKLMADSIAEESSNL</sequence>
<dbReference type="AlphaFoldDB" id="A0A1E4T6H2"/>
<dbReference type="SMART" id="SM00222">
    <property type="entry name" value="Sec7"/>
    <property type="match status" value="1"/>
</dbReference>
<dbReference type="InterPro" id="IPR000904">
    <property type="entry name" value="Sec7_dom"/>
</dbReference>
<dbReference type="InterPro" id="IPR011993">
    <property type="entry name" value="PH-like_dom_sf"/>
</dbReference>
<name>A0A1E4T6H2_9ASCO</name>
<dbReference type="OrthoDB" id="2157641at2759"/>
<dbReference type="Proteomes" id="UP000094801">
    <property type="component" value="Unassembled WGS sequence"/>
</dbReference>
<reference evidence="3" key="1">
    <citation type="submission" date="2016-04" db="EMBL/GenBank/DDBJ databases">
        <title>Comparative genomics of biotechnologically important yeasts.</title>
        <authorList>
            <consortium name="DOE Joint Genome Institute"/>
            <person name="Riley R."/>
            <person name="Haridas S."/>
            <person name="Wolfe K.H."/>
            <person name="Lopes M.R."/>
            <person name="Hittinger C.T."/>
            <person name="Goker M."/>
            <person name="Salamov A."/>
            <person name="Wisecaver J."/>
            <person name="Long T.M."/>
            <person name="Aerts A.L."/>
            <person name="Barry K."/>
            <person name="Choi C."/>
            <person name="Clum A."/>
            <person name="Coughlan A.Y."/>
            <person name="Deshpande S."/>
            <person name="Douglass A.P."/>
            <person name="Hanson S.J."/>
            <person name="Klenk H.-P."/>
            <person name="Labutti K."/>
            <person name="Lapidus A."/>
            <person name="Lindquist E."/>
            <person name="Lipzen A."/>
            <person name="Meier-Kolthoff J.P."/>
            <person name="Ohm R.A."/>
            <person name="Otillar R.P."/>
            <person name="Pangilinan J."/>
            <person name="Peng Y."/>
            <person name="Rokas A."/>
            <person name="Rosa C.A."/>
            <person name="Scheuner C."/>
            <person name="Sibirny A.A."/>
            <person name="Slot J.C."/>
            <person name="Stielow J.B."/>
            <person name="Sun H."/>
            <person name="Kurtzman C.P."/>
            <person name="Blackwell M."/>
            <person name="Grigoriev I.V."/>
            <person name="Jeffries T.W."/>
        </authorList>
    </citation>
    <scope>NUCLEOTIDE SEQUENCE [LARGE SCALE GENOMIC DNA]</scope>
    <source>
        <strain evidence="3">NRRL YB-2248</strain>
    </source>
</reference>
<dbReference type="EMBL" id="KV453848">
    <property type="protein sequence ID" value="ODV87311.1"/>
    <property type="molecule type" value="Genomic_DNA"/>
</dbReference>
<dbReference type="GO" id="GO:0032012">
    <property type="term" value="P:regulation of ARF protein signal transduction"/>
    <property type="evidence" value="ECO:0007669"/>
    <property type="project" value="InterPro"/>
</dbReference>
<dbReference type="Pfam" id="PF01369">
    <property type="entry name" value="Sec7"/>
    <property type="match status" value="1"/>
</dbReference>
<dbReference type="InterPro" id="IPR023394">
    <property type="entry name" value="Sec7_C_sf"/>
</dbReference>